<name>A0ABQ4WD77_9ASTR</name>
<dbReference type="Pfam" id="PF00078">
    <property type="entry name" value="RVT_1"/>
    <property type="match status" value="1"/>
</dbReference>
<evidence type="ECO:0000313" key="2">
    <source>
        <dbReference type="EMBL" id="GJS50809.1"/>
    </source>
</evidence>
<dbReference type="CDD" id="cd01650">
    <property type="entry name" value="RT_nLTR_like"/>
    <property type="match status" value="1"/>
</dbReference>
<comment type="caution">
    <text evidence="2">The sequence shown here is derived from an EMBL/GenBank/DDBJ whole genome shotgun (WGS) entry which is preliminary data.</text>
</comment>
<keyword evidence="2" id="KW-0548">Nucleotidyltransferase</keyword>
<dbReference type="InterPro" id="IPR000477">
    <property type="entry name" value="RT_dom"/>
</dbReference>
<dbReference type="Proteomes" id="UP001151760">
    <property type="component" value="Unassembled WGS sequence"/>
</dbReference>
<dbReference type="InterPro" id="IPR036691">
    <property type="entry name" value="Endo/exonu/phosph_ase_sf"/>
</dbReference>
<keyword evidence="2" id="KW-0808">Transferase</keyword>
<organism evidence="2 3">
    <name type="scientific">Tanacetum coccineum</name>
    <dbReference type="NCBI Taxonomy" id="301880"/>
    <lineage>
        <taxon>Eukaryota</taxon>
        <taxon>Viridiplantae</taxon>
        <taxon>Streptophyta</taxon>
        <taxon>Embryophyta</taxon>
        <taxon>Tracheophyta</taxon>
        <taxon>Spermatophyta</taxon>
        <taxon>Magnoliopsida</taxon>
        <taxon>eudicotyledons</taxon>
        <taxon>Gunneridae</taxon>
        <taxon>Pentapetalae</taxon>
        <taxon>asterids</taxon>
        <taxon>campanulids</taxon>
        <taxon>Asterales</taxon>
        <taxon>Asteraceae</taxon>
        <taxon>Asteroideae</taxon>
        <taxon>Anthemideae</taxon>
        <taxon>Anthemidinae</taxon>
        <taxon>Tanacetum</taxon>
    </lineage>
</organism>
<dbReference type="GO" id="GO:0003964">
    <property type="term" value="F:RNA-directed DNA polymerase activity"/>
    <property type="evidence" value="ECO:0007669"/>
    <property type="project" value="UniProtKB-KW"/>
</dbReference>
<keyword evidence="2" id="KW-0695">RNA-directed DNA polymerase</keyword>
<keyword evidence="3" id="KW-1185">Reference proteome</keyword>
<reference evidence="2" key="1">
    <citation type="journal article" date="2022" name="Int. J. Mol. Sci.">
        <title>Draft Genome of Tanacetum Coccineum: Genomic Comparison of Closely Related Tanacetum-Family Plants.</title>
        <authorList>
            <person name="Yamashiro T."/>
            <person name="Shiraishi A."/>
            <person name="Nakayama K."/>
            <person name="Satake H."/>
        </authorList>
    </citation>
    <scope>NUCLEOTIDE SEQUENCE</scope>
</reference>
<dbReference type="PANTHER" id="PTHR33116">
    <property type="entry name" value="REVERSE TRANSCRIPTASE ZINC-BINDING DOMAIN-CONTAINING PROTEIN-RELATED-RELATED"/>
    <property type="match status" value="1"/>
</dbReference>
<dbReference type="Gene3D" id="3.60.10.10">
    <property type="entry name" value="Endonuclease/exonuclease/phosphatase"/>
    <property type="match status" value="1"/>
</dbReference>
<feature type="domain" description="Reverse transcriptase" evidence="1">
    <location>
        <begin position="362"/>
        <end position="639"/>
    </location>
</feature>
<reference evidence="2" key="2">
    <citation type="submission" date="2022-01" db="EMBL/GenBank/DDBJ databases">
        <authorList>
            <person name="Yamashiro T."/>
            <person name="Shiraishi A."/>
            <person name="Satake H."/>
            <person name="Nakayama K."/>
        </authorList>
    </citation>
    <scope>NUCLEOTIDE SEQUENCE</scope>
</reference>
<accession>A0ABQ4WD77</accession>
<evidence type="ECO:0000313" key="3">
    <source>
        <dbReference type="Proteomes" id="UP001151760"/>
    </source>
</evidence>
<protein>
    <submittedName>
        <fullName evidence="2">RNA-directed DNA polymerase, eukaryota</fullName>
    </submittedName>
</protein>
<dbReference type="PANTHER" id="PTHR33116:SF81">
    <property type="entry name" value="RNA-DIRECTED DNA POLYMERASE"/>
    <property type="match status" value="1"/>
</dbReference>
<gene>
    <name evidence="2" type="ORF">Tco_0624171</name>
</gene>
<sequence length="869" mass="98661">MLWSYLESLITSWNGESLIMGDFNEVRCIEERWGSVFNSHGANAFNSFISNSGLNDIQLEGFSFTWAHPSATKMSKLDRFLMSNGLLSAFPLISAICLDRHLSDHRPILLKEVFSDFGPTPFRFYHSWLELPGFDDLVSKSWNSFTLDDSNGMIRFKKKLQMLKKEIRAWTLDFKRHQVGLSKDLKSKLCDIDKVLDQGGVTDDILLSRLEVLKQLHDVQSSNNRDIMQKAKIRWAIEGDENSKYFHAIINKKRANLSVKGIMVDGDWIVEPDLVKQEFRRHFTDRFQDPGSRRGSLNFPFPNRLNNDQILELESPISNEDIRTAVWGCGVDKSPGPDGFTFEFFCKYWTVVGPDFCIAVKWFFDHGDFAIGCNSSFVALIPKVLDPKVVSDYRPISLIGSLYKVVTKILASRLSLVISDLISDVQTAFLPNRQILDGPFIINEILARCKLKKQQAMIFKVDFAKAYDSVRWDYLDDVLISFGFGPKWRSWIRGSLSSGKASILVNGSPTTEFHLYRGLKQGDPLAPFLFLLIMESLHLSFSRAVEAGIFKGYKIDPSTTLSHLFYADDAVFIGEWSHSNLKGIMNILRCFSLLSGMSINIQKSHLLGVGIPDNCVAEAAKSIGCLIMKAPFKYLGILVGDNMSSKKAWDETINKMKKRLSRWKLNTLSVGGRLTLLKSVLGSTPIYNMSIFKVPKSVLNYMESLQIRRVGVLVFFALNRALLFQVGMELPSHDNFLLVYELYSFTIGLMGHVLSAAFNSTWAHHNRDLTPLKSKVSISFLIVRFVWEKRIKDISVADKMEFVLSPLLFVVHVRGGCIESQQLDQLSLLLDTVILSNMDDRWFWDLNGDGVFQVKDVRSMLDEASFLPI</sequence>
<evidence type="ECO:0000259" key="1">
    <source>
        <dbReference type="PROSITE" id="PS50878"/>
    </source>
</evidence>
<proteinExistence type="predicted"/>
<dbReference type="EMBL" id="BQNB010008542">
    <property type="protein sequence ID" value="GJS50809.1"/>
    <property type="molecule type" value="Genomic_DNA"/>
</dbReference>
<dbReference type="SUPFAM" id="SSF56219">
    <property type="entry name" value="DNase I-like"/>
    <property type="match status" value="1"/>
</dbReference>
<dbReference type="PROSITE" id="PS50878">
    <property type="entry name" value="RT_POL"/>
    <property type="match status" value="1"/>
</dbReference>